<protein>
    <submittedName>
        <fullName evidence="1">Rus Holliday junction resolvase</fullName>
    </submittedName>
</protein>
<dbReference type="SUPFAM" id="SSF103084">
    <property type="entry name" value="Holliday junction resolvase RusA"/>
    <property type="match status" value="1"/>
</dbReference>
<dbReference type="GO" id="GO:0006310">
    <property type="term" value="P:DNA recombination"/>
    <property type="evidence" value="ECO:0007669"/>
    <property type="project" value="InterPro"/>
</dbReference>
<dbReference type="GO" id="GO:0000287">
    <property type="term" value="F:magnesium ion binding"/>
    <property type="evidence" value="ECO:0007669"/>
    <property type="project" value="InterPro"/>
</dbReference>
<organism evidence="1">
    <name type="scientific">uncultured Caudovirales phage</name>
    <dbReference type="NCBI Taxonomy" id="2100421"/>
    <lineage>
        <taxon>Viruses</taxon>
        <taxon>Duplodnaviria</taxon>
        <taxon>Heunggongvirae</taxon>
        <taxon>Uroviricota</taxon>
        <taxon>Caudoviricetes</taxon>
        <taxon>Peduoviridae</taxon>
        <taxon>Maltschvirus</taxon>
        <taxon>Maltschvirus maltsch</taxon>
    </lineage>
</organism>
<gene>
    <name evidence="1" type="ORF">UFOVP324_48</name>
</gene>
<reference evidence="1" key="1">
    <citation type="submission" date="2020-04" db="EMBL/GenBank/DDBJ databases">
        <authorList>
            <person name="Chiriac C."/>
            <person name="Salcher M."/>
            <person name="Ghai R."/>
            <person name="Kavagutti S V."/>
        </authorList>
    </citation>
    <scope>NUCLEOTIDE SEQUENCE</scope>
</reference>
<dbReference type="EMBL" id="LR796334">
    <property type="protein sequence ID" value="CAB4137587.1"/>
    <property type="molecule type" value="Genomic_DNA"/>
</dbReference>
<proteinExistence type="predicted"/>
<accession>A0A6J5LWX1</accession>
<dbReference type="GO" id="GO:0006281">
    <property type="term" value="P:DNA repair"/>
    <property type="evidence" value="ECO:0007669"/>
    <property type="project" value="InterPro"/>
</dbReference>
<dbReference type="Pfam" id="PF05866">
    <property type="entry name" value="RusA"/>
    <property type="match status" value="1"/>
</dbReference>
<dbReference type="InterPro" id="IPR036614">
    <property type="entry name" value="RusA-like_sf"/>
</dbReference>
<dbReference type="InterPro" id="IPR008822">
    <property type="entry name" value="Endonuclease_RusA-like"/>
</dbReference>
<evidence type="ECO:0000313" key="1">
    <source>
        <dbReference type="EMBL" id="CAB4137587.1"/>
    </source>
</evidence>
<sequence length="113" mass="13177">MLLTIKGQVPSKSNGYKIAGKRLYKSSELKDYEWHFLFQTPKIIQKIEGKFGITMSVYFQSNRSDLDNAAKVILDCLQVSGIIKNDRNCWQLQMTKQIDKLNPRVEIFIYEID</sequence>
<dbReference type="Gene3D" id="3.30.1330.70">
    <property type="entry name" value="Holliday junction resolvase RusA"/>
    <property type="match status" value="1"/>
</dbReference>
<name>A0A6J5LWX1_9CAUD</name>